<keyword evidence="5" id="KW-1185">Reference proteome</keyword>
<dbReference type="Pfam" id="PF09349">
    <property type="entry name" value="OHCU_decarbox"/>
    <property type="match status" value="1"/>
</dbReference>
<dbReference type="PANTHER" id="PTHR37987">
    <property type="entry name" value="CHROMOSOME 9, WHOLE GENOME SHOTGUN SEQUENCE"/>
    <property type="match status" value="1"/>
</dbReference>
<keyword evidence="2" id="KW-0812">Transmembrane</keyword>
<keyword evidence="2" id="KW-0472">Membrane</keyword>
<gene>
    <name evidence="4" type="ORF">HDU87_005907</name>
</gene>
<dbReference type="EMBL" id="JADGJQ010000005">
    <property type="protein sequence ID" value="KAJ3183791.1"/>
    <property type="molecule type" value="Genomic_DNA"/>
</dbReference>
<dbReference type="SUPFAM" id="SSF158694">
    <property type="entry name" value="UraD-Like"/>
    <property type="match status" value="1"/>
</dbReference>
<dbReference type="Proteomes" id="UP001212152">
    <property type="component" value="Unassembled WGS sequence"/>
</dbReference>
<evidence type="ECO:0000313" key="5">
    <source>
        <dbReference type="Proteomes" id="UP001212152"/>
    </source>
</evidence>
<keyword evidence="2" id="KW-1133">Transmembrane helix</keyword>
<feature type="domain" description="Oxo-4-hydroxy-4-carboxy-5-ureidoimidazoline decarboxylase" evidence="3">
    <location>
        <begin position="18"/>
        <end position="173"/>
    </location>
</feature>
<name>A0AAD5XV38_9FUNG</name>
<evidence type="ECO:0000259" key="3">
    <source>
        <dbReference type="Pfam" id="PF09349"/>
    </source>
</evidence>
<dbReference type="PANTHER" id="PTHR37987:SF1">
    <property type="entry name" value="OXO-4-HYDROXY-4-CARBOXY-5-UREIDOIMIDAZOLINE DECARBOXYLASE DOMAIN-CONTAINING PROTEIN"/>
    <property type="match status" value="1"/>
</dbReference>
<keyword evidence="1" id="KW-0659">Purine metabolism</keyword>
<organism evidence="4 5">
    <name type="scientific">Geranomyces variabilis</name>
    <dbReference type="NCBI Taxonomy" id="109894"/>
    <lineage>
        <taxon>Eukaryota</taxon>
        <taxon>Fungi</taxon>
        <taxon>Fungi incertae sedis</taxon>
        <taxon>Chytridiomycota</taxon>
        <taxon>Chytridiomycota incertae sedis</taxon>
        <taxon>Chytridiomycetes</taxon>
        <taxon>Spizellomycetales</taxon>
        <taxon>Powellomycetaceae</taxon>
        <taxon>Geranomyces</taxon>
    </lineage>
</organism>
<dbReference type="InterPro" id="IPR036778">
    <property type="entry name" value="OHCU_decarboxylase_sf"/>
</dbReference>
<dbReference type="AlphaFoldDB" id="A0AAD5XV38"/>
<dbReference type="InterPro" id="IPR018020">
    <property type="entry name" value="OHCU_decarboxylase"/>
</dbReference>
<dbReference type="Gene3D" id="1.10.3330.10">
    <property type="entry name" value="Oxo-4-hydroxy-4-carboxy-5-ureidoimidazoline decarboxylase"/>
    <property type="match status" value="1"/>
</dbReference>
<reference evidence="4" key="1">
    <citation type="submission" date="2020-05" db="EMBL/GenBank/DDBJ databases">
        <title>Phylogenomic resolution of chytrid fungi.</title>
        <authorList>
            <person name="Stajich J.E."/>
            <person name="Amses K."/>
            <person name="Simmons R."/>
            <person name="Seto K."/>
            <person name="Myers J."/>
            <person name="Bonds A."/>
            <person name="Quandt C.A."/>
            <person name="Barry K."/>
            <person name="Liu P."/>
            <person name="Grigoriev I."/>
            <person name="Longcore J.E."/>
            <person name="James T.Y."/>
        </authorList>
    </citation>
    <scope>NUCLEOTIDE SEQUENCE</scope>
    <source>
        <strain evidence="4">JEL0379</strain>
    </source>
</reference>
<evidence type="ECO:0000256" key="1">
    <source>
        <dbReference type="ARBA" id="ARBA00022631"/>
    </source>
</evidence>
<evidence type="ECO:0000256" key="2">
    <source>
        <dbReference type="SAM" id="Phobius"/>
    </source>
</evidence>
<evidence type="ECO:0000313" key="4">
    <source>
        <dbReference type="EMBL" id="KAJ3183791.1"/>
    </source>
</evidence>
<dbReference type="GO" id="GO:0006144">
    <property type="term" value="P:purine nucleobase metabolic process"/>
    <property type="evidence" value="ECO:0007669"/>
    <property type="project" value="UniProtKB-KW"/>
</dbReference>
<sequence>MMADAPSAPSLLPIDDLNNAPLPEFAEAVSLLFEPAPPLAAALYARRPFASYESLLDTTQEILLNSLSPTDQLLVVNAHPRIGEAKQNLSAMSHAEQGYTAAVQEEDPAVMEKLRVLNKAYEDKFGFRFLVFVNGRSKKDIVPVMEKRLHEGTKAGELVVGLNDMVLIARDRLSVDATGYDYRKQMFVVVYIHLLVWAIAWTFAYAIRIRKVSPTTTELPTNTTTGATATGTTAGGAGLHARFIGAENAERVARMAFILAGFSTFMVSELPYNNSRATAALMWVLTAITVLHVAAVLFTRHPYYPLGFGLLTFAVPIVIFALSFRTLETGMSPYSSLYYGMS</sequence>
<comment type="caution">
    <text evidence="4">The sequence shown here is derived from an EMBL/GenBank/DDBJ whole genome shotgun (WGS) entry which is preliminary data.</text>
</comment>
<proteinExistence type="predicted"/>
<feature type="transmembrane region" description="Helical" evidence="2">
    <location>
        <begin position="279"/>
        <end position="298"/>
    </location>
</feature>
<feature type="transmembrane region" description="Helical" evidence="2">
    <location>
        <begin position="188"/>
        <end position="207"/>
    </location>
</feature>
<accession>A0AAD5XV38</accession>
<protein>
    <recommendedName>
        <fullName evidence="3">Oxo-4-hydroxy-4-carboxy-5-ureidoimidazoline decarboxylase domain-containing protein</fullName>
    </recommendedName>
</protein>
<feature type="transmembrane region" description="Helical" evidence="2">
    <location>
        <begin position="252"/>
        <end position="272"/>
    </location>
</feature>
<feature type="transmembrane region" description="Helical" evidence="2">
    <location>
        <begin position="304"/>
        <end position="324"/>
    </location>
</feature>